<dbReference type="PANTHER" id="PTHR36617:SF5">
    <property type="entry name" value="OS05G0421675 PROTEIN"/>
    <property type="match status" value="1"/>
</dbReference>
<evidence type="ECO:0000313" key="2">
    <source>
        <dbReference type="EMBL" id="KAI7748503.1"/>
    </source>
</evidence>
<dbReference type="PANTHER" id="PTHR36617">
    <property type="entry name" value="PROTEIN, PUTATIVE-RELATED"/>
    <property type="match status" value="1"/>
</dbReference>
<dbReference type="AlphaFoldDB" id="A0AAD5CUG5"/>
<dbReference type="Gene3D" id="3.40.50.360">
    <property type="match status" value="1"/>
</dbReference>
<dbReference type="SUPFAM" id="SSF52218">
    <property type="entry name" value="Flavoproteins"/>
    <property type="match status" value="1"/>
</dbReference>
<gene>
    <name evidence="2" type="ORF">M8C21_012259</name>
</gene>
<keyword evidence="3" id="KW-1185">Reference proteome</keyword>
<comment type="caution">
    <text evidence="2">The sequence shown here is derived from an EMBL/GenBank/DDBJ whole genome shotgun (WGS) entry which is preliminary data.</text>
</comment>
<evidence type="ECO:0000313" key="3">
    <source>
        <dbReference type="Proteomes" id="UP001206925"/>
    </source>
</evidence>
<dbReference type="InterPro" id="IPR029039">
    <property type="entry name" value="Flavoprotein-like_sf"/>
</dbReference>
<reference evidence="2" key="1">
    <citation type="submission" date="2022-06" db="EMBL/GenBank/DDBJ databases">
        <title>Uncovering the hologenomic basis of an extraordinary plant invasion.</title>
        <authorList>
            <person name="Bieker V.C."/>
            <person name="Martin M.D."/>
            <person name="Gilbert T."/>
            <person name="Hodgins K."/>
            <person name="Battlay P."/>
            <person name="Petersen B."/>
            <person name="Wilson J."/>
        </authorList>
    </citation>
    <scope>NUCLEOTIDE SEQUENCE</scope>
    <source>
        <strain evidence="2">AA19_3_7</strain>
        <tissue evidence="2">Leaf</tissue>
    </source>
</reference>
<proteinExistence type="predicted"/>
<protein>
    <submittedName>
        <fullName evidence="2">Uncharacterized protein</fullName>
    </submittedName>
</protein>
<sequence length="368" mass="41588">MFRRKSSLDMDVYKLHYIAKVVDNGLAEQGAKRLVPVGLGDGDQCMEDDFTAWLLDTAHMEYCLCMYITGCFQQESVISLALQLSCSETQPLKVEMEVENMKVEVGDGSNTRFWKDRWVRSVPLMATFPGLYRITTNKNGSVADHICYRGDVIFWVWSWVRNPVSRGEWTQIGRLMDLLHSKALKNGKDSWVEVGDGSNTRFWKDRRVVSLIMRSEVMFHLHFLAGVEADQSKEVGLTKSSRTKSFEENQGPVNEQPGLAGKQNVQPGLAGKQNAILDFPSGSTFFPGVVSLAKDRSQGLTAMEINGVHINIRKSRLLALVSPLRAELEKQHAELKLKSSEVINFMHSKLDKRTKTYPQTAIVLKWEV</sequence>
<dbReference type="Proteomes" id="UP001206925">
    <property type="component" value="Unassembled WGS sequence"/>
</dbReference>
<name>A0AAD5CUG5_AMBAR</name>
<dbReference type="EMBL" id="JAMZMK010006516">
    <property type="protein sequence ID" value="KAI7748503.1"/>
    <property type="molecule type" value="Genomic_DNA"/>
</dbReference>
<organism evidence="2 3">
    <name type="scientific">Ambrosia artemisiifolia</name>
    <name type="common">Common ragweed</name>
    <dbReference type="NCBI Taxonomy" id="4212"/>
    <lineage>
        <taxon>Eukaryota</taxon>
        <taxon>Viridiplantae</taxon>
        <taxon>Streptophyta</taxon>
        <taxon>Embryophyta</taxon>
        <taxon>Tracheophyta</taxon>
        <taxon>Spermatophyta</taxon>
        <taxon>Magnoliopsida</taxon>
        <taxon>eudicotyledons</taxon>
        <taxon>Gunneridae</taxon>
        <taxon>Pentapetalae</taxon>
        <taxon>asterids</taxon>
        <taxon>campanulids</taxon>
        <taxon>Asterales</taxon>
        <taxon>Asteraceae</taxon>
        <taxon>Asteroideae</taxon>
        <taxon>Heliantheae alliance</taxon>
        <taxon>Heliantheae</taxon>
        <taxon>Ambrosia</taxon>
    </lineage>
</organism>
<evidence type="ECO:0000256" key="1">
    <source>
        <dbReference type="SAM" id="MobiDB-lite"/>
    </source>
</evidence>
<accession>A0AAD5CUG5</accession>
<feature type="region of interest" description="Disordered" evidence="1">
    <location>
        <begin position="241"/>
        <end position="265"/>
    </location>
</feature>